<dbReference type="InterPro" id="IPR013783">
    <property type="entry name" value="Ig-like_fold"/>
</dbReference>
<dbReference type="InterPro" id="IPR036179">
    <property type="entry name" value="Ig-like_dom_sf"/>
</dbReference>
<dbReference type="SUPFAM" id="SSF48726">
    <property type="entry name" value="Immunoglobulin"/>
    <property type="match status" value="1"/>
</dbReference>
<sequence>PVSGVSLAVEPPGGQLAEGDCLVLSCSVAAGTGPISFSWHREGSATPLATGPRYELRAVQHQDGGCYRCSATDGGTAADSAPLRVTVLGERDPAPS</sequence>
<dbReference type="PROSITE" id="PS50835">
    <property type="entry name" value="IG_LIKE"/>
    <property type="match status" value="1"/>
</dbReference>
<accession>A0A7L2GJ27</accession>
<feature type="domain" description="Ig-like" evidence="1">
    <location>
        <begin position="1"/>
        <end position="86"/>
    </location>
</feature>
<dbReference type="AlphaFoldDB" id="A0A7L2GJ27"/>
<dbReference type="InterPro" id="IPR007110">
    <property type="entry name" value="Ig-like_dom"/>
</dbReference>
<reference evidence="2 3" key="1">
    <citation type="submission" date="2019-09" db="EMBL/GenBank/DDBJ databases">
        <title>Bird 10,000 Genomes (B10K) Project - Family phase.</title>
        <authorList>
            <person name="Zhang G."/>
        </authorList>
    </citation>
    <scope>NUCLEOTIDE SEQUENCE [LARGE SCALE GENOMIC DNA]</scope>
    <source>
        <strain evidence="2">B10K-DU-001-56</strain>
        <tissue evidence="2">Muscle</tissue>
    </source>
</reference>
<evidence type="ECO:0000313" key="3">
    <source>
        <dbReference type="Proteomes" id="UP000567826"/>
    </source>
</evidence>
<dbReference type="OrthoDB" id="10012075at2759"/>
<comment type="caution">
    <text evidence="2">The sequence shown here is derived from an EMBL/GenBank/DDBJ whole genome shotgun (WGS) entry which is preliminary data.</text>
</comment>
<feature type="non-terminal residue" evidence="2">
    <location>
        <position position="96"/>
    </location>
</feature>
<dbReference type="Pfam" id="PF13895">
    <property type="entry name" value="Ig_2"/>
    <property type="match status" value="1"/>
</dbReference>
<dbReference type="InterPro" id="IPR003599">
    <property type="entry name" value="Ig_sub"/>
</dbReference>
<keyword evidence="3" id="KW-1185">Reference proteome</keyword>
<dbReference type="Proteomes" id="UP000567826">
    <property type="component" value="Unassembled WGS sequence"/>
</dbReference>
<dbReference type="Gene3D" id="2.60.40.10">
    <property type="entry name" value="Immunoglobulins"/>
    <property type="match status" value="1"/>
</dbReference>
<feature type="non-terminal residue" evidence="2">
    <location>
        <position position="1"/>
    </location>
</feature>
<evidence type="ECO:0000313" key="2">
    <source>
        <dbReference type="EMBL" id="NXQ85931.1"/>
    </source>
</evidence>
<dbReference type="EMBL" id="VWYG01013363">
    <property type="protein sequence ID" value="NXQ85931.1"/>
    <property type="molecule type" value="Genomic_DNA"/>
</dbReference>
<evidence type="ECO:0000259" key="1">
    <source>
        <dbReference type="PROSITE" id="PS50835"/>
    </source>
</evidence>
<proteinExistence type="predicted"/>
<name>A0A7L2GJ27_NYCGR</name>
<organism evidence="2 3">
    <name type="scientific">Nyctibius grandis</name>
    <name type="common">Great potoo</name>
    <dbReference type="NCBI Taxonomy" id="48427"/>
    <lineage>
        <taxon>Eukaryota</taxon>
        <taxon>Metazoa</taxon>
        <taxon>Chordata</taxon>
        <taxon>Craniata</taxon>
        <taxon>Vertebrata</taxon>
        <taxon>Euteleostomi</taxon>
        <taxon>Archelosauria</taxon>
        <taxon>Archosauria</taxon>
        <taxon>Dinosauria</taxon>
        <taxon>Saurischia</taxon>
        <taxon>Theropoda</taxon>
        <taxon>Coelurosauria</taxon>
        <taxon>Aves</taxon>
        <taxon>Neognathae</taxon>
        <taxon>Neoaves</taxon>
        <taxon>Strisores</taxon>
        <taxon>Caprimulgiformes</taxon>
        <taxon>Nyctibiidae</taxon>
        <taxon>Nyctibius</taxon>
    </lineage>
</organism>
<protein>
    <submittedName>
        <fullName evidence="2">FCRL3 protein</fullName>
    </submittedName>
</protein>
<gene>
    <name evidence="2" type="primary">Fcrl3</name>
    <name evidence="2" type="ORF">NYCGRA_R15384</name>
</gene>
<dbReference type="SMART" id="SM00409">
    <property type="entry name" value="IG"/>
    <property type="match status" value="1"/>
</dbReference>